<evidence type="ECO:0000313" key="3">
    <source>
        <dbReference type="Proteomes" id="UP000004947"/>
    </source>
</evidence>
<dbReference type="EMBL" id="ABCK01000005">
    <property type="protein sequence ID" value="EDM28542.1"/>
    <property type="molecule type" value="Genomic_DNA"/>
</dbReference>
<reference evidence="2 3" key="1">
    <citation type="journal article" date="2010" name="J. Bacteriol.">
        <title>Genome sequence of Lentisphaera araneosa HTCC2155T, the type species of the order Lentisphaerales in the phylum Lentisphaerae.</title>
        <authorList>
            <person name="Thrash J.C."/>
            <person name="Cho J.C."/>
            <person name="Vergin K.L."/>
            <person name="Morris R.M."/>
            <person name="Giovannoni S.J."/>
        </authorList>
    </citation>
    <scope>NUCLEOTIDE SEQUENCE [LARGE SCALE GENOMIC DNA]</scope>
    <source>
        <strain evidence="2 3">HTCC2155</strain>
    </source>
</reference>
<sequence length="388" mass="44628">MRSFFLLILPISLVAEVVLTSQNTRIYALNGTVLKNVPMNSKFDVEVYPRDKKYRQIKNTQNLLEAAHTLTFEQMLNNAEKHKLSLENAFKSRQRDLLRLKSELKTMEIQILETQRDTALSYQSRYRSGSRYSYSYTRLISTTKARKVIKTLNEEKEKLMAEQNKIFKESVNLSSALGQNQVNMEMLSKLFTGAEKNANKYVITKKDAPVFLASQTFTHLKLGEMVTARPHPKHKGFHQVILNKKIYTINSADLANLNGLKLDYNKRITSNLSAIEYQKRVVDDLQTSIMLLQSIMRQLIVDEAISGYVKVKNMTVQIDPNTVLVINNQNGDSVYVHSSRAKDVIEEWSVQLDDKKAKLKLAEANMLKRQKLDVDLRQEQSDVFAMLQ</sequence>
<gene>
    <name evidence="2" type="ORF">LNTAR_11516</name>
</gene>
<comment type="caution">
    <text evidence="2">The sequence shown here is derived from an EMBL/GenBank/DDBJ whole genome shotgun (WGS) entry which is preliminary data.</text>
</comment>
<feature type="coiled-coil region" evidence="1">
    <location>
        <begin position="142"/>
        <end position="169"/>
    </location>
</feature>
<organism evidence="2 3">
    <name type="scientific">Lentisphaera araneosa HTCC2155</name>
    <dbReference type="NCBI Taxonomy" id="313628"/>
    <lineage>
        <taxon>Bacteria</taxon>
        <taxon>Pseudomonadati</taxon>
        <taxon>Lentisphaerota</taxon>
        <taxon>Lentisphaeria</taxon>
        <taxon>Lentisphaerales</taxon>
        <taxon>Lentisphaeraceae</taxon>
        <taxon>Lentisphaera</taxon>
    </lineage>
</organism>
<dbReference type="RefSeq" id="WP_007277977.1">
    <property type="nucleotide sequence ID" value="NZ_ABCK01000005.1"/>
</dbReference>
<dbReference type="AlphaFoldDB" id="A6DJA6"/>
<evidence type="ECO:0000256" key="1">
    <source>
        <dbReference type="SAM" id="Coils"/>
    </source>
</evidence>
<proteinExistence type="predicted"/>
<protein>
    <submittedName>
        <fullName evidence="2">Uncharacterized protein</fullName>
    </submittedName>
</protein>
<name>A6DJA6_9BACT</name>
<keyword evidence="1" id="KW-0175">Coiled coil</keyword>
<evidence type="ECO:0000313" key="2">
    <source>
        <dbReference type="EMBL" id="EDM28542.1"/>
    </source>
</evidence>
<dbReference type="Proteomes" id="UP000004947">
    <property type="component" value="Unassembled WGS sequence"/>
</dbReference>
<accession>A6DJA6</accession>
<keyword evidence="3" id="KW-1185">Reference proteome</keyword>